<dbReference type="EMBL" id="JANAVB010036017">
    <property type="protein sequence ID" value="KAJ6804218.1"/>
    <property type="molecule type" value="Genomic_DNA"/>
</dbReference>
<comment type="catalytic activity">
    <reaction evidence="1">
        <text>Hydrolysis of terminal, non-reducing beta-D-glucosyl residues with release of beta-D-glucose.</text>
        <dbReference type="EC" id="3.2.1.21"/>
    </reaction>
</comment>
<protein>
    <recommendedName>
        <fullName evidence="3">beta-glucosidase</fullName>
        <ecNumber evidence="3">3.2.1.21</ecNumber>
    </recommendedName>
</protein>
<comment type="caution">
    <text evidence="11">The sequence shown here is derived from an EMBL/GenBank/DDBJ whole genome shotgun (WGS) entry which is preliminary data.</text>
</comment>
<evidence type="ECO:0000256" key="6">
    <source>
        <dbReference type="ARBA" id="ARBA00023157"/>
    </source>
</evidence>
<name>A0AAX6EJU7_IRIPA</name>
<dbReference type="GO" id="GO:0008422">
    <property type="term" value="F:beta-glucosidase activity"/>
    <property type="evidence" value="ECO:0007669"/>
    <property type="project" value="UniProtKB-EC"/>
</dbReference>
<keyword evidence="4 10" id="KW-0732">Signal</keyword>
<dbReference type="EC" id="3.2.1.21" evidence="3"/>
<dbReference type="InterPro" id="IPR033132">
    <property type="entry name" value="GH_1_N_CS"/>
</dbReference>
<evidence type="ECO:0000256" key="9">
    <source>
        <dbReference type="RuleBase" id="RU003690"/>
    </source>
</evidence>
<proteinExistence type="inferred from homology"/>
<dbReference type="InterPro" id="IPR017853">
    <property type="entry name" value="GH"/>
</dbReference>
<evidence type="ECO:0000313" key="12">
    <source>
        <dbReference type="Proteomes" id="UP001140949"/>
    </source>
</evidence>
<reference evidence="11" key="2">
    <citation type="submission" date="2023-04" db="EMBL/GenBank/DDBJ databases">
        <authorList>
            <person name="Bruccoleri R.E."/>
            <person name="Oakeley E.J."/>
            <person name="Faust A.-M."/>
            <person name="Dessus-Babus S."/>
            <person name="Altorfer M."/>
            <person name="Burckhardt D."/>
            <person name="Oertli M."/>
            <person name="Naumann U."/>
            <person name="Petersen F."/>
            <person name="Wong J."/>
        </authorList>
    </citation>
    <scope>NUCLEOTIDE SEQUENCE</scope>
    <source>
        <strain evidence="11">GSM-AAB239-AS_SAM_17_03QT</strain>
        <tissue evidence="11">Leaf</tissue>
    </source>
</reference>
<keyword evidence="6" id="KW-1015">Disulfide bond</keyword>
<evidence type="ECO:0000256" key="3">
    <source>
        <dbReference type="ARBA" id="ARBA00012744"/>
    </source>
</evidence>
<dbReference type="PROSITE" id="PS00653">
    <property type="entry name" value="GLYCOSYL_HYDROL_F1_2"/>
    <property type="match status" value="1"/>
</dbReference>
<keyword evidence="8" id="KW-0326">Glycosidase</keyword>
<evidence type="ECO:0000256" key="8">
    <source>
        <dbReference type="ARBA" id="ARBA00023295"/>
    </source>
</evidence>
<dbReference type="Gene3D" id="3.20.20.80">
    <property type="entry name" value="Glycosidases"/>
    <property type="match status" value="1"/>
</dbReference>
<organism evidence="11 12">
    <name type="scientific">Iris pallida</name>
    <name type="common">Sweet iris</name>
    <dbReference type="NCBI Taxonomy" id="29817"/>
    <lineage>
        <taxon>Eukaryota</taxon>
        <taxon>Viridiplantae</taxon>
        <taxon>Streptophyta</taxon>
        <taxon>Embryophyta</taxon>
        <taxon>Tracheophyta</taxon>
        <taxon>Spermatophyta</taxon>
        <taxon>Magnoliopsida</taxon>
        <taxon>Liliopsida</taxon>
        <taxon>Asparagales</taxon>
        <taxon>Iridaceae</taxon>
        <taxon>Iridoideae</taxon>
        <taxon>Irideae</taxon>
        <taxon>Iris</taxon>
    </lineage>
</organism>
<evidence type="ECO:0000256" key="2">
    <source>
        <dbReference type="ARBA" id="ARBA00010838"/>
    </source>
</evidence>
<evidence type="ECO:0000256" key="1">
    <source>
        <dbReference type="ARBA" id="ARBA00000448"/>
    </source>
</evidence>
<dbReference type="Proteomes" id="UP001140949">
    <property type="component" value="Unassembled WGS sequence"/>
</dbReference>
<reference evidence="11" key="1">
    <citation type="journal article" date="2023" name="GigaByte">
        <title>Genome assembly of the bearded iris, Iris pallida Lam.</title>
        <authorList>
            <person name="Bruccoleri R.E."/>
            <person name="Oakeley E.J."/>
            <person name="Faust A.M.E."/>
            <person name="Altorfer M."/>
            <person name="Dessus-Babus S."/>
            <person name="Burckhardt D."/>
            <person name="Oertli M."/>
            <person name="Naumann U."/>
            <person name="Petersen F."/>
            <person name="Wong J."/>
        </authorList>
    </citation>
    <scope>NUCLEOTIDE SEQUENCE</scope>
    <source>
        <strain evidence="11">GSM-AAB239-AS_SAM_17_03QT</strain>
    </source>
</reference>
<evidence type="ECO:0000256" key="4">
    <source>
        <dbReference type="ARBA" id="ARBA00022729"/>
    </source>
</evidence>
<dbReference type="Pfam" id="PF00232">
    <property type="entry name" value="Glyco_hydro_1"/>
    <property type="match status" value="1"/>
</dbReference>
<feature type="signal peptide" evidence="10">
    <location>
        <begin position="1"/>
        <end position="21"/>
    </location>
</feature>
<dbReference type="InterPro" id="IPR001360">
    <property type="entry name" value="Glyco_hydro_1"/>
</dbReference>
<evidence type="ECO:0000313" key="11">
    <source>
        <dbReference type="EMBL" id="KAJ6804218.1"/>
    </source>
</evidence>
<keyword evidence="7" id="KW-0325">Glycoprotein</keyword>
<sequence length="266" mass="30213">MMEFRESIVLVTLLLFTVVAAATATATESHLHRRSFPKGFIFGASSSAYQYEGAAKEGSKGPSIWDNFTHAHPEKIADGSNGDVAVDQYHRYKEDVHLMKEMGIDAYRFSISWPRILPNGSLSGGINKEGIDYYNNLINELLSQGLKPFVTLFHWDTPQGLDEQYGSFLSPRIVEDYHDYVEVCFREFGDRVKHWITFNEPHVFIDYGYASGIFAPGRCSSWEIGRCKNGDSGKEPYIVGHHILLAHCGSLWTYIETNFRKPKTER</sequence>
<evidence type="ECO:0000256" key="10">
    <source>
        <dbReference type="SAM" id="SignalP"/>
    </source>
</evidence>
<dbReference type="AlphaFoldDB" id="A0AAX6EJU7"/>
<evidence type="ECO:0000256" key="7">
    <source>
        <dbReference type="ARBA" id="ARBA00023180"/>
    </source>
</evidence>
<keyword evidence="12" id="KW-1185">Reference proteome</keyword>
<dbReference type="PANTHER" id="PTHR10353:SF137">
    <property type="entry name" value="MYROSINASE 3-RELATED"/>
    <property type="match status" value="1"/>
</dbReference>
<keyword evidence="5" id="KW-0378">Hydrolase</keyword>
<dbReference type="FunFam" id="3.20.20.80:FF:000294">
    <property type="entry name" value="Beta-glucosidase 11"/>
    <property type="match status" value="1"/>
</dbReference>
<comment type="similarity">
    <text evidence="2 9">Belongs to the glycosyl hydrolase 1 family.</text>
</comment>
<dbReference type="PANTHER" id="PTHR10353">
    <property type="entry name" value="GLYCOSYL HYDROLASE"/>
    <property type="match status" value="1"/>
</dbReference>
<feature type="chain" id="PRO_5043713507" description="beta-glucosidase" evidence="10">
    <location>
        <begin position="22"/>
        <end position="266"/>
    </location>
</feature>
<accession>A0AAX6EJU7</accession>
<gene>
    <name evidence="11" type="ORF">M6B38_187005</name>
</gene>
<dbReference type="SUPFAM" id="SSF51445">
    <property type="entry name" value="(Trans)glycosidases"/>
    <property type="match status" value="1"/>
</dbReference>
<evidence type="ECO:0000256" key="5">
    <source>
        <dbReference type="ARBA" id="ARBA00022801"/>
    </source>
</evidence>
<dbReference type="GO" id="GO:0005975">
    <property type="term" value="P:carbohydrate metabolic process"/>
    <property type="evidence" value="ECO:0007669"/>
    <property type="project" value="InterPro"/>
</dbReference>